<dbReference type="CDD" id="cd03784">
    <property type="entry name" value="GT1_Gtf-like"/>
    <property type="match status" value="1"/>
</dbReference>
<accession>A0AAF3EDS5</accession>
<reference evidence="12" key="1">
    <citation type="submission" date="2024-02" db="UniProtKB">
        <authorList>
            <consortium name="WormBaseParasite"/>
        </authorList>
    </citation>
    <scope>IDENTIFICATION</scope>
</reference>
<keyword evidence="11" id="KW-1185">Reference proteome</keyword>
<dbReference type="GO" id="GO:0015020">
    <property type="term" value="F:glucuronosyltransferase activity"/>
    <property type="evidence" value="ECO:0007669"/>
    <property type="project" value="UniProtKB-EC"/>
</dbReference>
<comment type="similarity">
    <text evidence="2">Belongs to the UDP-glycosyltransferase family.</text>
</comment>
<evidence type="ECO:0000256" key="5">
    <source>
        <dbReference type="ARBA" id="ARBA00022679"/>
    </source>
</evidence>
<dbReference type="SUPFAM" id="SSF53756">
    <property type="entry name" value="UDP-Glycosyltransferase/glycogen phosphorylase"/>
    <property type="match status" value="1"/>
</dbReference>
<sequence length="467" mass="53161">MSRVADILGEAGHKVTYLEPLFVEKVAAKGPINRNVQIIEVPRSKFIIHLFTAQKSDSSGSARWETTTLTDFWVTKKYIDLLRVAALDSLERIITDEMMMNRLKALQFDVAITQPVEWSGYGLFYRLGLKKYLTVFSTSPGMTYSTIFGAPYAISYAPAMLSRKNERMPFYDRAMNFVYTLMEKPLFDGGYTPFDDLLTRNDPEFPSIRELVIQSSFFLPNSEPLIDFPKPKLSKIAFIGGLTVSGLEKREKLNEEFDEILNQRAHTIFISFGSMARSVDMPRISKETLIKVMNIFSNITFIWKYEDQEDPILRELKDNVHTVVWAPQLALLSDKRLTAFITHAGAGSLQEVASSGTKIMCIPLFADQFGNAGQLERVGAAIVFDKAHLKVEKRLVEAIQRLISDDRLRINAEKLAEMITNRPFSPSEILVKYTEFAGNYGPFSQLDPYGRHLSFIEYHLRQKLKGN</sequence>
<proteinExistence type="inferred from homology"/>
<dbReference type="PANTHER" id="PTHR48043:SF150">
    <property type="entry name" value="GLUCURONOSYLTRANSFERASE"/>
    <property type="match status" value="1"/>
</dbReference>
<dbReference type="EC" id="2.4.1.17" evidence="3"/>
<evidence type="ECO:0000256" key="3">
    <source>
        <dbReference type="ARBA" id="ARBA00012544"/>
    </source>
</evidence>
<dbReference type="FunFam" id="3.40.50.2000:FF:000038">
    <property type="entry name" value="UDP-GlucuronosylTransferase"/>
    <property type="match status" value="1"/>
</dbReference>
<evidence type="ECO:0000256" key="7">
    <source>
        <dbReference type="ARBA" id="ARBA00022729"/>
    </source>
</evidence>
<keyword evidence="4" id="KW-0328">Glycosyltransferase</keyword>
<dbReference type="AlphaFoldDB" id="A0AAF3EDS5"/>
<evidence type="ECO:0000256" key="2">
    <source>
        <dbReference type="ARBA" id="ARBA00009995"/>
    </source>
</evidence>
<dbReference type="WBParaSite" id="MBELARI_LOCUS12121">
    <property type="protein sequence ID" value="MBELARI_LOCUS12121"/>
    <property type="gene ID" value="MBELARI_LOCUS12121"/>
</dbReference>
<keyword evidence="6" id="KW-0812">Transmembrane</keyword>
<dbReference type="InterPro" id="IPR002213">
    <property type="entry name" value="UDP_glucos_trans"/>
</dbReference>
<keyword evidence="7" id="KW-0732">Signal</keyword>
<dbReference type="Proteomes" id="UP000887575">
    <property type="component" value="Unassembled WGS sequence"/>
</dbReference>
<evidence type="ECO:0000256" key="8">
    <source>
        <dbReference type="ARBA" id="ARBA00022989"/>
    </source>
</evidence>
<name>A0AAF3EDS5_9BILA</name>
<keyword evidence="5" id="KW-0808">Transferase</keyword>
<evidence type="ECO:0000256" key="6">
    <source>
        <dbReference type="ARBA" id="ARBA00022692"/>
    </source>
</evidence>
<comment type="subcellular location">
    <subcellularLocation>
        <location evidence="1">Membrane</location>
        <topology evidence="1">Single-pass membrane protein</topology>
    </subcellularLocation>
</comment>
<evidence type="ECO:0000256" key="9">
    <source>
        <dbReference type="ARBA" id="ARBA00023136"/>
    </source>
</evidence>
<keyword evidence="8" id="KW-1133">Transmembrane helix</keyword>
<protein>
    <recommendedName>
        <fullName evidence="3">glucuronosyltransferase</fullName>
        <ecNumber evidence="3">2.4.1.17</ecNumber>
    </recommendedName>
</protein>
<evidence type="ECO:0000313" key="11">
    <source>
        <dbReference type="Proteomes" id="UP000887575"/>
    </source>
</evidence>
<evidence type="ECO:0000256" key="4">
    <source>
        <dbReference type="ARBA" id="ARBA00022676"/>
    </source>
</evidence>
<dbReference type="PANTHER" id="PTHR48043">
    <property type="entry name" value="EG:EG0003.4 PROTEIN-RELATED"/>
    <property type="match status" value="1"/>
</dbReference>
<organism evidence="11 12">
    <name type="scientific">Mesorhabditis belari</name>
    <dbReference type="NCBI Taxonomy" id="2138241"/>
    <lineage>
        <taxon>Eukaryota</taxon>
        <taxon>Metazoa</taxon>
        <taxon>Ecdysozoa</taxon>
        <taxon>Nematoda</taxon>
        <taxon>Chromadorea</taxon>
        <taxon>Rhabditida</taxon>
        <taxon>Rhabditina</taxon>
        <taxon>Rhabditomorpha</taxon>
        <taxon>Rhabditoidea</taxon>
        <taxon>Rhabditidae</taxon>
        <taxon>Mesorhabditinae</taxon>
        <taxon>Mesorhabditis</taxon>
    </lineage>
</organism>
<dbReference type="Pfam" id="PF00201">
    <property type="entry name" value="UDPGT"/>
    <property type="match status" value="1"/>
</dbReference>
<dbReference type="InterPro" id="IPR050271">
    <property type="entry name" value="UDP-glycosyltransferase"/>
</dbReference>
<evidence type="ECO:0000256" key="1">
    <source>
        <dbReference type="ARBA" id="ARBA00004167"/>
    </source>
</evidence>
<dbReference type="GO" id="GO:0016020">
    <property type="term" value="C:membrane"/>
    <property type="evidence" value="ECO:0007669"/>
    <property type="project" value="UniProtKB-SubCell"/>
</dbReference>
<comment type="catalytic activity">
    <reaction evidence="10">
        <text>glucuronate acceptor + UDP-alpha-D-glucuronate = acceptor beta-D-glucuronoside + UDP + H(+)</text>
        <dbReference type="Rhea" id="RHEA:21032"/>
        <dbReference type="ChEBI" id="CHEBI:15378"/>
        <dbReference type="ChEBI" id="CHEBI:58052"/>
        <dbReference type="ChEBI" id="CHEBI:58223"/>
        <dbReference type="ChEBI" id="CHEBI:132367"/>
        <dbReference type="ChEBI" id="CHEBI:132368"/>
        <dbReference type="EC" id="2.4.1.17"/>
    </reaction>
</comment>
<dbReference type="Gene3D" id="3.40.50.2000">
    <property type="entry name" value="Glycogen Phosphorylase B"/>
    <property type="match status" value="1"/>
</dbReference>
<keyword evidence="9" id="KW-0472">Membrane</keyword>
<evidence type="ECO:0000256" key="10">
    <source>
        <dbReference type="ARBA" id="ARBA00047475"/>
    </source>
</evidence>
<evidence type="ECO:0000313" key="12">
    <source>
        <dbReference type="WBParaSite" id="MBELARI_LOCUS12121"/>
    </source>
</evidence>